<dbReference type="PROSITE" id="PS50929">
    <property type="entry name" value="ABC_TM1F"/>
    <property type="match status" value="1"/>
</dbReference>
<dbReference type="InterPro" id="IPR027417">
    <property type="entry name" value="P-loop_NTPase"/>
</dbReference>
<dbReference type="Proteomes" id="UP000195609">
    <property type="component" value="Chromosome"/>
</dbReference>
<evidence type="ECO:0000256" key="3">
    <source>
        <dbReference type="ARBA" id="ARBA00022741"/>
    </source>
</evidence>
<dbReference type="InterPro" id="IPR003439">
    <property type="entry name" value="ABC_transporter-like_ATP-bd"/>
</dbReference>
<gene>
    <name evidence="10" type="ORF">BGL52_11130</name>
    <name evidence="11" type="ORF">RWA16_10900</name>
</gene>
<dbReference type="PROSITE" id="PS50893">
    <property type="entry name" value="ABC_TRANSPORTER_2"/>
    <property type="match status" value="1"/>
</dbReference>
<dbReference type="GO" id="GO:0005524">
    <property type="term" value="F:ATP binding"/>
    <property type="evidence" value="ECO:0007669"/>
    <property type="project" value="UniProtKB-KW"/>
</dbReference>
<dbReference type="GO" id="GO:0005886">
    <property type="term" value="C:plasma membrane"/>
    <property type="evidence" value="ECO:0007669"/>
    <property type="project" value="UniProtKB-SubCell"/>
</dbReference>
<dbReference type="SMART" id="SM00382">
    <property type="entry name" value="AAA"/>
    <property type="match status" value="1"/>
</dbReference>
<dbReference type="PANTHER" id="PTHR24221">
    <property type="entry name" value="ATP-BINDING CASSETTE SUB-FAMILY B"/>
    <property type="match status" value="1"/>
</dbReference>
<evidence type="ECO:0000259" key="8">
    <source>
        <dbReference type="PROSITE" id="PS50893"/>
    </source>
</evidence>
<keyword evidence="2 7" id="KW-0812">Transmembrane</keyword>
<dbReference type="InterPro" id="IPR017871">
    <property type="entry name" value="ABC_transporter-like_CS"/>
</dbReference>
<dbReference type="Pfam" id="PF00005">
    <property type="entry name" value="ABC_tran"/>
    <property type="match status" value="1"/>
</dbReference>
<feature type="transmembrane region" description="Helical" evidence="7">
    <location>
        <begin position="251"/>
        <end position="271"/>
    </location>
</feature>
<evidence type="ECO:0000313" key="11">
    <source>
        <dbReference type="EMBL" id="WNX26916.1"/>
    </source>
</evidence>
<dbReference type="RefSeq" id="WP_087912701.1">
    <property type="nucleotide sequence ID" value="NZ_CP017065.1"/>
</dbReference>
<protein>
    <submittedName>
        <fullName evidence="10">ABC transporter ATP-binding protein</fullName>
    </submittedName>
</protein>
<dbReference type="EMBL" id="CP017065">
    <property type="protein sequence ID" value="ARY92278.1"/>
    <property type="molecule type" value="Genomic_DNA"/>
</dbReference>
<dbReference type="CDD" id="cd03228">
    <property type="entry name" value="ABCC_MRP_Like"/>
    <property type="match status" value="1"/>
</dbReference>
<dbReference type="AlphaFoldDB" id="A0AAN1EZZ4"/>
<evidence type="ECO:0000259" key="9">
    <source>
        <dbReference type="PROSITE" id="PS50929"/>
    </source>
</evidence>
<evidence type="ECO:0000313" key="13">
    <source>
        <dbReference type="Proteomes" id="UP001303564"/>
    </source>
</evidence>
<name>A0AAN1EZZ4_LACCA</name>
<dbReference type="EMBL" id="CP136128">
    <property type="protein sequence ID" value="WNX26916.1"/>
    <property type="molecule type" value="Genomic_DNA"/>
</dbReference>
<dbReference type="InterPro" id="IPR011527">
    <property type="entry name" value="ABC1_TM_dom"/>
</dbReference>
<evidence type="ECO:0000256" key="4">
    <source>
        <dbReference type="ARBA" id="ARBA00022840"/>
    </source>
</evidence>
<dbReference type="GO" id="GO:0034040">
    <property type="term" value="F:ATPase-coupled lipid transmembrane transporter activity"/>
    <property type="evidence" value="ECO:0007669"/>
    <property type="project" value="TreeGrafter"/>
</dbReference>
<comment type="subcellular location">
    <subcellularLocation>
        <location evidence="1">Cell membrane</location>
        <topology evidence="1">Multi-pass membrane protein</topology>
    </subcellularLocation>
</comment>
<evidence type="ECO:0000256" key="2">
    <source>
        <dbReference type="ARBA" id="ARBA00022692"/>
    </source>
</evidence>
<proteinExistence type="predicted"/>
<organism evidence="10 12">
    <name type="scientific">Lacticaseibacillus casei</name>
    <name type="common">Lactobacillus casei</name>
    <dbReference type="NCBI Taxonomy" id="1582"/>
    <lineage>
        <taxon>Bacteria</taxon>
        <taxon>Bacillati</taxon>
        <taxon>Bacillota</taxon>
        <taxon>Bacilli</taxon>
        <taxon>Lactobacillales</taxon>
        <taxon>Lactobacillaceae</taxon>
        <taxon>Lacticaseibacillus</taxon>
    </lineage>
</organism>
<dbReference type="GO" id="GO:0016887">
    <property type="term" value="F:ATP hydrolysis activity"/>
    <property type="evidence" value="ECO:0007669"/>
    <property type="project" value="InterPro"/>
</dbReference>
<feature type="transmembrane region" description="Helical" evidence="7">
    <location>
        <begin position="163"/>
        <end position="181"/>
    </location>
</feature>
<dbReference type="Proteomes" id="UP001303564">
    <property type="component" value="Chromosome"/>
</dbReference>
<dbReference type="InterPro" id="IPR039421">
    <property type="entry name" value="Type_1_exporter"/>
</dbReference>
<dbReference type="SUPFAM" id="SSF52540">
    <property type="entry name" value="P-loop containing nucleoside triphosphate hydrolases"/>
    <property type="match status" value="1"/>
</dbReference>
<dbReference type="SUPFAM" id="SSF90123">
    <property type="entry name" value="ABC transporter transmembrane region"/>
    <property type="match status" value="1"/>
</dbReference>
<dbReference type="InterPro" id="IPR003593">
    <property type="entry name" value="AAA+_ATPase"/>
</dbReference>
<keyword evidence="13" id="KW-1185">Reference proteome</keyword>
<dbReference type="PROSITE" id="PS00211">
    <property type="entry name" value="ABC_TRANSPORTER_1"/>
    <property type="match status" value="1"/>
</dbReference>
<evidence type="ECO:0000313" key="12">
    <source>
        <dbReference type="Proteomes" id="UP000195609"/>
    </source>
</evidence>
<dbReference type="Gene3D" id="3.40.50.300">
    <property type="entry name" value="P-loop containing nucleotide triphosphate hydrolases"/>
    <property type="match status" value="1"/>
</dbReference>
<keyword evidence="6 7" id="KW-0472">Membrane</keyword>
<dbReference type="InterPro" id="IPR036640">
    <property type="entry name" value="ABC1_TM_sf"/>
</dbReference>
<keyword evidence="3" id="KW-0547">Nucleotide-binding</keyword>
<dbReference type="Gene3D" id="1.20.1560.10">
    <property type="entry name" value="ABC transporter type 1, transmembrane domain"/>
    <property type="match status" value="1"/>
</dbReference>
<keyword evidence="4 10" id="KW-0067">ATP-binding</keyword>
<keyword evidence="5 7" id="KW-1133">Transmembrane helix</keyword>
<sequence>MKTKFISFFRLYAQSTTEFFKASPLYASILFLLIPLQSVLPAAIIASSQSLLTDITGNKTFSGALSVWGVSVMLVGIFNPIVTLTQGLLTDRLVAHINLSLMLHSKTLKGISTFETSHYYDELDFIRSEASWRPVNLIVFSLSLLRDVITTISYIVLLLQFQWWIIVLVVIPAIPQAIVSYKIQQDAFETMVDRSPKSRKMQYYAQTLLTNTDAKEVRIFNAFNLFINRYRTTFSQIHQELRKVRFKQMRVSALFSVTNGAALIISLYLVVQGISAGTYEPASLLTFTAAVVAFGQNLSAIVEGSSLLYDSLLFMKKYYAFLSKPDTLRLAHPGKFTAGPFEIKFENVSFAYPETKKTVIRNVSFKIQSGEKVAIVGENGSGKSTLIKLILRLYDPSNGTIFINDIHLPSLDLDNYRNHIRVVFQDYSKFNLSLRESVGIADQQNIMDADVIRALNKASAYKNFVAQDITLNTHLGKQYEDGIEISGGQWQKIAIARAFYKDSEASLAILDEPTAALDPRSEFEVYKSFYELSKNKTIIFVTHRLSSVTMADRVLFLKNGQIAGFAPHKDLMSTNKEYSDMYHMQAEGYVAGLAKD</sequence>
<evidence type="ECO:0000256" key="1">
    <source>
        <dbReference type="ARBA" id="ARBA00004651"/>
    </source>
</evidence>
<feature type="domain" description="ABC transmembrane type-1" evidence="9">
    <location>
        <begin position="142"/>
        <end position="310"/>
    </location>
</feature>
<evidence type="ECO:0000256" key="7">
    <source>
        <dbReference type="SAM" id="Phobius"/>
    </source>
</evidence>
<feature type="transmembrane region" description="Helical" evidence="7">
    <location>
        <begin position="135"/>
        <end position="157"/>
    </location>
</feature>
<evidence type="ECO:0000256" key="5">
    <source>
        <dbReference type="ARBA" id="ARBA00022989"/>
    </source>
</evidence>
<dbReference type="GO" id="GO:0140359">
    <property type="term" value="F:ABC-type transporter activity"/>
    <property type="evidence" value="ECO:0007669"/>
    <property type="project" value="InterPro"/>
</dbReference>
<evidence type="ECO:0000313" key="10">
    <source>
        <dbReference type="EMBL" id="ARY92278.1"/>
    </source>
</evidence>
<dbReference type="PANTHER" id="PTHR24221:SF654">
    <property type="entry name" value="ATP-BINDING CASSETTE SUB-FAMILY B MEMBER 6"/>
    <property type="match status" value="1"/>
</dbReference>
<reference evidence="11 13" key="2">
    <citation type="submission" date="2023-09" db="EMBL/GenBank/DDBJ databases">
        <title>Genomic characteristic of L. casei group strains isolated from clinical sources.</title>
        <authorList>
            <person name="Jarocki P."/>
        </authorList>
    </citation>
    <scope>NUCLEOTIDE SEQUENCE [LARGE SCALE GENOMIC DNA]</scope>
    <source>
        <strain evidence="11 13">LMG 24099</strain>
    </source>
</reference>
<accession>A0AAN1EZZ4</accession>
<evidence type="ECO:0000256" key="6">
    <source>
        <dbReference type="ARBA" id="ARBA00023136"/>
    </source>
</evidence>
<feature type="transmembrane region" description="Helical" evidence="7">
    <location>
        <begin position="65"/>
        <end position="89"/>
    </location>
</feature>
<reference evidence="10 12" key="1">
    <citation type="journal article" date="2017" name="Front. Immunol.">
        <title>Complete Genome Sequence of Lactobacillus casei LC5, a Potential Probiotics for Atopic Dermatitis.</title>
        <authorList>
            <person name="Kang J."/>
            <person name="Chung W.H."/>
            <person name="Lim T.J."/>
            <person name="Whon T.W."/>
            <person name="Lim S."/>
            <person name="Nam Y.D."/>
        </authorList>
    </citation>
    <scope>NUCLEOTIDE SEQUENCE [LARGE SCALE GENOMIC DNA]</scope>
    <source>
        <strain evidence="10 12">LC5</strain>
    </source>
</reference>
<feature type="domain" description="ABC transporter" evidence="8">
    <location>
        <begin position="343"/>
        <end position="584"/>
    </location>
</feature>